<feature type="signal peptide" evidence="1">
    <location>
        <begin position="1"/>
        <end position="22"/>
    </location>
</feature>
<feature type="chain" id="PRO_5001641082" evidence="1">
    <location>
        <begin position="23"/>
        <end position="117"/>
    </location>
</feature>
<protein>
    <submittedName>
        <fullName evidence="2">Uncharacterized protein</fullName>
    </submittedName>
</protein>
<evidence type="ECO:0000313" key="3">
    <source>
        <dbReference type="Proteomes" id="UP000027195"/>
    </source>
</evidence>
<proteinExistence type="predicted"/>
<accession>A0A067M382</accession>
<sequence>MAIMTNHIIAFLSPLLAHIARWRTLHIRCGELGNIPQLLSTPVPLLEELNLRLDLDPWSPTLLPLPHLFADCTPRLRVLHIDSLPVYPTASMYTGLISLHLNRFDSADGVGTTDHFH</sequence>
<dbReference type="EMBL" id="KL198072">
    <property type="protein sequence ID" value="KDQ10019.1"/>
    <property type="molecule type" value="Genomic_DNA"/>
</dbReference>
<gene>
    <name evidence="2" type="ORF">BOTBODRAFT_36641</name>
</gene>
<dbReference type="Proteomes" id="UP000027195">
    <property type="component" value="Unassembled WGS sequence"/>
</dbReference>
<dbReference type="InParanoid" id="A0A067M382"/>
<dbReference type="AlphaFoldDB" id="A0A067M382"/>
<dbReference type="HOGENOM" id="CLU_2084476_0_0_1"/>
<organism evidence="2 3">
    <name type="scientific">Botryobasidium botryosum (strain FD-172 SS1)</name>
    <dbReference type="NCBI Taxonomy" id="930990"/>
    <lineage>
        <taxon>Eukaryota</taxon>
        <taxon>Fungi</taxon>
        <taxon>Dikarya</taxon>
        <taxon>Basidiomycota</taxon>
        <taxon>Agaricomycotina</taxon>
        <taxon>Agaricomycetes</taxon>
        <taxon>Cantharellales</taxon>
        <taxon>Botryobasidiaceae</taxon>
        <taxon>Botryobasidium</taxon>
    </lineage>
</organism>
<name>A0A067M382_BOTB1</name>
<keyword evidence="3" id="KW-1185">Reference proteome</keyword>
<reference evidence="3" key="1">
    <citation type="journal article" date="2014" name="Proc. Natl. Acad. Sci. U.S.A.">
        <title>Extensive sampling of basidiomycete genomes demonstrates inadequacy of the white-rot/brown-rot paradigm for wood decay fungi.</title>
        <authorList>
            <person name="Riley R."/>
            <person name="Salamov A.A."/>
            <person name="Brown D.W."/>
            <person name="Nagy L.G."/>
            <person name="Floudas D."/>
            <person name="Held B.W."/>
            <person name="Levasseur A."/>
            <person name="Lombard V."/>
            <person name="Morin E."/>
            <person name="Otillar R."/>
            <person name="Lindquist E.A."/>
            <person name="Sun H."/>
            <person name="LaButti K.M."/>
            <person name="Schmutz J."/>
            <person name="Jabbour D."/>
            <person name="Luo H."/>
            <person name="Baker S.E."/>
            <person name="Pisabarro A.G."/>
            <person name="Walton J.D."/>
            <person name="Blanchette R.A."/>
            <person name="Henrissat B."/>
            <person name="Martin F."/>
            <person name="Cullen D."/>
            <person name="Hibbett D.S."/>
            <person name="Grigoriev I.V."/>
        </authorList>
    </citation>
    <scope>NUCLEOTIDE SEQUENCE [LARGE SCALE GENOMIC DNA]</scope>
    <source>
        <strain evidence="3">FD-172 SS1</strain>
    </source>
</reference>
<evidence type="ECO:0000256" key="1">
    <source>
        <dbReference type="SAM" id="SignalP"/>
    </source>
</evidence>
<keyword evidence="1" id="KW-0732">Signal</keyword>
<evidence type="ECO:0000313" key="2">
    <source>
        <dbReference type="EMBL" id="KDQ10019.1"/>
    </source>
</evidence>